<reference evidence="1 3" key="1">
    <citation type="submission" date="2011-05" db="EMBL/GenBank/DDBJ databases">
        <authorList>
            <person name="Muzny D."/>
            <person name="Qin X."/>
            <person name="Deng J."/>
            <person name="Jiang H."/>
            <person name="Liu Y."/>
            <person name="Qu J."/>
            <person name="Song X.-Z."/>
            <person name="Zhang L."/>
            <person name="Thornton R."/>
            <person name="Coyle M."/>
            <person name="Francisco L."/>
            <person name="Jackson L."/>
            <person name="Javaid M."/>
            <person name="Korchina V."/>
            <person name="Kovar C."/>
            <person name="Mata R."/>
            <person name="Mathew T."/>
            <person name="Ngo R."/>
            <person name="Nguyen L."/>
            <person name="Nguyen N."/>
            <person name="Okwuonu G."/>
            <person name="Ongeri F."/>
            <person name="Pham C."/>
            <person name="Simmons D."/>
            <person name="Wilczek-Boney K."/>
            <person name="Hale W."/>
            <person name="Jakkamsetti A."/>
            <person name="Pham P."/>
            <person name="Ruth R."/>
            <person name="San Lucas F."/>
            <person name="Warren J."/>
            <person name="Zhang J."/>
            <person name="Zhao Z."/>
            <person name="Zhou C."/>
            <person name="Zhu D."/>
            <person name="Lee S."/>
            <person name="Bess C."/>
            <person name="Blankenburg K."/>
            <person name="Forbes L."/>
            <person name="Fu Q."/>
            <person name="Gubbala S."/>
            <person name="Hirani K."/>
            <person name="Jayaseelan J.C."/>
            <person name="Lara F."/>
            <person name="Munidasa M."/>
            <person name="Palculict T."/>
            <person name="Patil S."/>
            <person name="Pu L.-L."/>
            <person name="Saada N."/>
            <person name="Tang L."/>
            <person name="Weissenberger G."/>
            <person name="Zhu Y."/>
            <person name="Hemphill L."/>
            <person name="Shang Y."/>
            <person name="Youmans B."/>
            <person name="Ayvaz T."/>
            <person name="Ross M."/>
            <person name="Santibanez J."/>
            <person name="Aqrawi P."/>
            <person name="Gross S."/>
            <person name="Joshi V."/>
            <person name="Fowler G."/>
            <person name="Nazareth L."/>
            <person name="Reid J."/>
            <person name="Worley K."/>
            <person name="Petrosino J."/>
            <person name="Highlander S."/>
            <person name="Gibbs R."/>
        </authorList>
    </citation>
    <scope>NUCLEOTIDE SEQUENCE [LARGE SCALE GENOMIC DNA]</scope>
    <source>
        <strain evidence="1 3">ATCC 33926</strain>
    </source>
</reference>
<dbReference type="Proteomes" id="UP000829455">
    <property type="component" value="Chromosome"/>
</dbReference>
<keyword evidence="4" id="KW-1185">Reference proteome</keyword>
<dbReference type="EMBL" id="AFQE01000075">
    <property type="protein sequence ID" value="EGQ76839.1"/>
    <property type="molecule type" value="Genomic_DNA"/>
</dbReference>
<accession>A0AA36UK23</accession>
<proteinExistence type="predicted"/>
<reference evidence="2 4" key="2">
    <citation type="submission" date="2022-03" db="EMBL/GenBank/DDBJ databases">
        <title>Genome sequencing of Neisseria macacae.</title>
        <authorList>
            <person name="Baek M.-G."/>
        </authorList>
    </citation>
    <scope>NUCLEOTIDE SEQUENCE [LARGE SCALE GENOMIC DNA]</scope>
    <source>
        <strain evidence="2 4">ATCC 33926</strain>
    </source>
</reference>
<evidence type="ECO:0000313" key="2">
    <source>
        <dbReference type="EMBL" id="UNV86062.1"/>
    </source>
</evidence>
<dbReference type="RefSeq" id="WP_003778351.1">
    <property type="nucleotide sequence ID" value="NZ_CP094241.1"/>
</dbReference>
<sequence>MQAEKWVARKNVPITQFDIPNSELDKLDIKKFSSADLEWGDFVTKGRKGTLNHNHDAVSGPMLANPSDAKRGKVHKAIGLQFVILQKKAFNLFNRFKKFNKTGKNCS</sequence>
<name>A0AA36UK23_9NEIS</name>
<dbReference type="AlphaFoldDB" id="A0AA36UK23"/>
<dbReference type="Proteomes" id="UP000004982">
    <property type="component" value="Unassembled WGS sequence"/>
</dbReference>
<evidence type="ECO:0000313" key="3">
    <source>
        <dbReference type="Proteomes" id="UP000004982"/>
    </source>
</evidence>
<evidence type="ECO:0000313" key="4">
    <source>
        <dbReference type="Proteomes" id="UP000829455"/>
    </source>
</evidence>
<gene>
    <name evidence="1" type="ORF">HMPREF9418_1559</name>
    <name evidence="2" type="ORF">MON40_06110</name>
</gene>
<dbReference type="Pfam" id="PF13151">
    <property type="entry name" value="DUF3990"/>
    <property type="match status" value="1"/>
</dbReference>
<evidence type="ECO:0000313" key="1">
    <source>
        <dbReference type="EMBL" id="EGQ76839.1"/>
    </source>
</evidence>
<dbReference type="InterPro" id="IPR025051">
    <property type="entry name" value="DUF3990"/>
</dbReference>
<protein>
    <submittedName>
        <fullName evidence="2">DUF3990 domain-containing protein</fullName>
    </submittedName>
</protein>
<dbReference type="EMBL" id="CP094241">
    <property type="protein sequence ID" value="UNV86062.1"/>
    <property type="molecule type" value="Genomic_DNA"/>
</dbReference>
<organism evidence="1 3">
    <name type="scientific">Neisseria macacae ATCC 33926</name>
    <dbReference type="NCBI Taxonomy" id="997348"/>
    <lineage>
        <taxon>Bacteria</taxon>
        <taxon>Pseudomonadati</taxon>
        <taxon>Pseudomonadota</taxon>
        <taxon>Betaproteobacteria</taxon>
        <taxon>Neisseriales</taxon>
        <taxon>Neisseriaceae</taxon>
        <taxon>Neisseria</taxon>
    </lineage>
</organism>